<dbReference type="EMBL" id="AVOT02030611">
    <property type="protein sequence ID" value="MBW0523839.1"/>
    <property type="molecule type" value="Genomic_DNA"/>
</dbReference>
<name>A0A9Q3I2N9_9BASI</name>
<gene>
    <name evidence="1" type="ORF">O181_063554</name>
</gene>
<dbReference type="OrthoDB" id="8029976at2759"/>
<dbReference type="AlphaFoldDB" id="A0A9Q3I2N9"/>
<reference evidence="1" key="1">
    <citation type="submission" date="2021-03" db="EMBL/GenBank/DDBJ databases">
        <title>Draft genome sequence of rust myrtle Austropuccinia psidii MF-1, a brazilian biotype.</title>
        <authorList>
            <person name="Quecine M.C."/>
            <person name="Pachon D.M.R."/>
            <person name="Bonatelli M.L."/>
            <person name="Correr F.H."/>
            <person name="Franceschini L.M."/>
            <person name="Leite T.F."/>
            <person name="Margarido G.R.A."/>
            <person name="Almeida C.A."/>
            <person name="Ferrarezi J.A."/>
            <person name="Labate C.A."/>
        </authorList>
    </citation>
    <scope>NUCLEOTIDE SEQUENCE</scope>
    <source>
        <strain evidence="1">MF-1</strain>
    </source>
</reference>
<evidence type="ECO:0000313" key="1">
    <source>
        <dbReference type="EMBL" id="MBW0523839.1"/>
    </source>
</evidence>
<dbReference type="Proteomes" id="UP000765509">
    <property type="component" value="Unassembled WGS sequence"/>
</dbReference>
<keyword evidence="2" id="KW-1185">Reference proteome</keyword>
<comment type="caution">
    <text evidence="1">The sequence shown here is derived from an EMBL/GenBank/DDBJ whole genome shotgun (WGS) entry which is preliminary data.</text>
</comment>
<proteinExistence type="predicted"/>
<evidence type="ECO:0000313" key="2">
    <source>
        <dbReference type="Proteomes" id="UP000765509"/>
    </source>
</evidence>
<protein>
    <submittedName>
        <fullName evidence="1">Uncharacterized protein</fullName>
    </submittedName>
</protein>
<organism evidence="1 2">
    <name type="scientific">Austropuccinia psidii MF-1</name>
    <dbReference type="NCBI Taxonomy" id="1389203"/>
    <lineage>
        <taxon>Eukaryota</taxon>
        <taxon>Fungi</taxon>
        <taxon>Dikarya</taxon>
        <taxon>Basidiomycota</taxon>
        <taxon>Pucciniomycotina</taxon>
        <taxon>Pucciniomycetes</taxon>
        <taxon>Pucciniales</taxon>
        <taxon>Sphaerophragmiaceae</taxon>
        <taxon>Austropuccinia</taxon>
    </lineage>
</organism>
<sequence>MLELESVNLILQPKILTFTLLGKLSSNPQIHQFAEVLTLNEELIEQPDLVISKLQDYHDNSELQSTEANVPISTALVSESNHPYKITHYCANGRHNLNCTTHSKEKFFAESPHLRPRQFKKKENFKK</sequence>
<accession>A0A9Q3I2N9</accession>